<sequence>MRLVARVISLIFLVFAVLAGLVDAIQTVAAGEVVLTPLIETWSLNSPDTLDFVEDLFTRHLAAWVWDDGVLWVLAQPAAAVFLGLSLLFYLSGYRRRNPAGRFAA</sequence>
<dbReference type="Proteomes" id="UP000219465">
    <property type="component" value="Unassembled WGS sequence"/>
</dbReference>
<gene>
    <name evidence="2" type="ORF">SAMN05877838_2061</name>
</gene>
<feature type="transmembrane region" description="Helical" evidence="1">
    <location>
        <begin position="69"/>
        <end position="91"/>
    </location>
</feature>
<evidence type="ECO:0000313" key="3">
    <source>
        <dbReference type="Proteomes" id="UP000219465"/>
    </source>
</evidence>
<organism evidence="2 3">
    <name type="scientific">Hoeflea halophila</name>
    <dbReference type="NCBI Taxonomy" id="714899"/>
    <lineage>
        <taxon>Bacteria</taxon>
        <taxon>Pseudomonadati</taxon>
        <taxon>Pseudomonadota</taxon>
        <taxon>Alphaproteobacteria</taxon>
        <taxon>Hyphomicrobiales</taxon>
        <taxon>Rhizobiaceae</taxon>
        <taxon>Hoeflea</taxon>
    </lineage>
</organism>
<evidence type="ECO:0000256" key="1">
    <source>
        <dbReference type="SAM" id="Phobius"/>
    </source>
</evidence>
<keyword evidence="1" id="KW-1133">Transmembrane helix</keyword>
<reference evidence="3" key="1">
    <citation type="submission" date="2017-08" db="EMBL/GenBank/DDBJ databases">
        <authorList>
            <person name="Varghese N."/>
            <person name="Submissions S."/>
        </authorList>
    </citation>
    <scope>NUCLEOTIDE SEQUENCE [LARGE SCALE GENOMIC DNA]</scope>
    <source>
        <strain evidence="3">KCTC 23107</strain>
    </source>
</reference>
<name>A0A286ICU1_9HYPH</name>
<accession>A0A286ICU1</accession>
<dbReference type="EMBL" id="OCPC01000002">
    <property type="protein sequence ID" value="SOE17169.1"/>
    <property type="molecule type" value="Genomic_DNA"/>
</dbReference>
<protein>
    <submittedName>
        <fullName evidence="2">Uncharacterized protein</fullName>
    </submittedName>
</protein>
<evidence type="ECO:0000313" key="2">
    <source>
        <dbReference type="EMBL" id="SOE17169.1"/>
    </source>
</evidence>
<dbReference type="RefSeq" id="WP_097107484.1">
    <property type="nucleotide sequence ID" value="NZ_OCPC01000002.1"/>
</dbReference>
<keyword evidence="1" id="KW-0472">Membrane</keyword>
<keyword evidence="3" id="KW-1185">Reference proteome</keyword>
<proteinExistence type="predicted"/>
<dbReference type="OrthoDB" id="7679120at2"/>
<keyword evidence="1" id="KW-0812">Transmembrane</keyword>
<dbReference type="AlphaFoldDB" id="A0A286ICU1"/>